<evidence type="ECO:0000259" key="1">
    <source>
        <dbReference type="PROSITE" id="PS50206"/>
    </source>
</evidence>
<evidence type="ECO:0000313" key="3">
    <source>
        <dbReference type="Proteomes" id="UP000184522"/>
    </source>
</evidence>
<keyword evidence="2" id="KW-0808">Transferase</keyword>
<dbReference type="InterPro" id="IPR050229">
    <property type="entry name" value="GlpE_sulfurtransferase"/>
</dbReference>
<proteinExistence type="predicted"/>
<dbReference type="OrthoDB" id="598065at2"/>
<dbReference type="AlphaFoldDB" id="A0A1M5LGB5"/>
<accession>A0A1M5LGB5</accession>
<dbReference type="CDD" id="cd00158">
    <property type="entry name" value="RHOD"/>
    <property type="match status" value="1"/>
</dbReference>
<dbReference type="InterPro" id="IPR001763">
    <property type="entry name" value="Rhodanese-like_dom"/>
</dbReference>
<dbReference type="SUPFAM" id="SSF52821">
    <property type="entry name" value="Rhodanese/Cell cycle control phosphatase"/>
    <property type="match status" value="1"/>
</dbReference>
<dbReference type="Pfam" id="PF00581">
    <property type="entry name" value="Rhodanese"/>
    <property type="match status" value="1"/>
</dbReference>
<dbReference type="InterPro" id="IPR036873">
    <property type="entry name" value="Rhodanese-like_dom_sf"/>
</dbReference>
<dbReference type="STRING" id="1089305.SAMN05444148_0612"/>
<dbReference type="GO" id="GO:0016740">
    <property type="term" value="F:transferase activity"/>
    <property type="evidence" value="ECO:0007669"/>
    <property type="project" value="UniProtKB-KW"/>
</dbReference>
<dbReference type="NCBIfam" id="NF045521">
    <property type="entry name" value="rhoda_near_glyco"/>
    <property type="match status" value="1"/>
</dbReference>
<name>A0A1M5LGB5_9FLAO</name>
<dbReference type="PANTHER" id="PTHR43031:SF1">
    <property type="entry name" value="PYRIDINE NUCLEOTIDE-DISULPHIDE OXIDOREDUCTASE"/>
    <property type="match status" value="1"/>
</dbReference>
<dbReference type="EMBL" id="FQWS01000001">
    <property type="protein sequence ID" value="SHG64087.1"/>
    <property type="molecule type" value="Genomic_DNA"/>
</dbReference>
<evidence type="ECO:0000313" key="2">
    <source>
        <dbReference type="EMBL" id="SHG64087.1"/>
    </source>
</evidence>
<dbReference type="SMART" id="SM00450">
    <property type="entry name" value="RHOD"/>
    <property type="match status" value="1"/>
</dbReference>
<reference evidence="3" key="1">
    <citation type="submission" date="2016-11" db="EMBL/GenBank/DDBJ databases">
        <authorList>
            <person name="Varghese N."/>
            <person name="Submissions S."/>
        </authorList>
    </citation>
    <scope>NUCLEOTIDE SEQUENCE [LARGE SCALE GENOMIC DNA]</scope>
    <source>
        <strain evidence="3">DSM 25330</strain>
    </source>
</reference>
<dbReference type="RefSeq" id="WP_073082853.1">
    <property type="nucleotide sequence ID" value="NZ_FQWS01000001.1"/>
</dbReference>
<dbReference type="Gene3D" id="3.40.250.10">
    <property type="entry name" value="Rhodanese-like domain"/>
    <property type="match status" value="1"/>
</dbReference>
<organism evidence="2 3">
    <name type="scientific">Winogradskyella jejuensis</name>
    <dbReference type="NCBI Taxonomy" id="1089305"/>
    <lineage>
        <taxon>Bacteria</taxon>
        <taxon>Pseudomonadati</taxon>
        <taxon>Bacteroidota</taxon>
        <taxon>Flavobacteriia</taxon>
        <taxon>Flavobacteriales</taxon>
        <taxon>Flavobacteriaceae</taxon>
        <taxon>Winogradskyella</taxon>
    </lineage>
</organism>
<dbReference type="Proteomes" id="UP000184522">
    <property type="component" value="Unassembled WGS sequence"/>
</dbReference>
<sequence length="164" mass="18752">MKRIFSSFLVLISTLGFSQESLPELLKQYNDKGVPYISIQELAMPKTEAILLDAREPKEYEVSHIKEAISVGYDFFDLKTVTDKIKDKNQPIVVYCSLGIRSETIGEKLKAAGYTNVKNLYGGIFEWKNNDFEVYNSKNIPTDSIHTFSEEWSKWLKKGVKVAN</sequence>
<keyword evidence="3" id="KW-1185">Reference proteome</keyword>
<dbReference type="PANTHER" id="PTHR43031">
    <property type="entry name" value="FAD-DEPENDENT OXIDOREDUCTASE"/>
    <property type="match status" value="1"/>
</dbReference>
<dbReference type="PROSITE" id="PS50206">
    <property type="entry name" value="RHODANESE_3"/>
    <property type="match status" value="1"/>
</dbReference>
<gene>
    <name evidence="2" type="ORF">SAMN05444148_0612</name>
</gene>
<feature type="domain" description="Rhodanese" evidence="1">
    <location>
        <begin position="45"/>
        <end position="136"/>
    </location>
</feature>
<protein>
    <submittedName>
        <fullName evidence="2">Rhodanese-related sulfurtransferase</fullName>
    </submittedName>
</protein>